<keyword evidence="2" id="KW-1185">Reference proteome</keyword>
<dbReference type="Proteomes" id="UP001576784">
    <property type="component" value="Unassembled WGS sequence"/>
</dbReference>
<accession>A0ABV4XPW4</accession>
<evidence type="ECO:0000313" key="2">
    <source>
        <dbReference type="Proteomes" id="UP001576784"/>
    </source>
</evidence>
<reference evidence="1 2" key="1">
    <citation type="submission" date="2024-09" db="EMBL/GenBank/DDBJ databases">
        <title>Floridaenema gen nov. (Aerosakkonemataceae, Aerosakkonematales ord. nov., Cyanobacteria) from benthic tropical and subtropical fresh waters, with the description of four new species.</title>
        <authorList>
            <person name="Moretto J.A."/>
            <person name="Berthold D.E."/>
            <person name="Lefler F.W."/>
            <person name="Huang I.-S."/>
            <person name="Laughinghouse H. IV."/>
        </authorList>
    </citation>
    <scope>NUCLEOTIDE SEQUENCE [LARGE SCALE GENOMIC DNA]</scope>
    <source>
        <strain evidence="1 2">BLCC-F50</strain>
    </source>
</reference>
<protein>
    <submittedName>
        <fullName evidence="1">Uncharacterized protein</fullName>
    </submittedName>
</protein>
<gene>
    <name evidence="1" type="ORF">ACE1CI_12655</name>
</gene>
<evidence type="ECO:0000313" key="1">
    <source>
        <dbReference type="EMBL" id="MFB2893755.1"/>
    </source>
</evidence>
<organism evidence="1 2">
    <name type="scientific">Floridaenema flaviceps BLCC-F50</name>
    <dbReference type="NCBI Taxonomy" id="3153642"/>
    <lineage>
        <taxon>Bacteria</taxon>
        <taxon>Bacillati</taxon>
        <taxon>Cyanobacteriota</taxon>
        <taxon>Cyanophyceae</taxon>
        <taxon>Oscillatoriophycideae</taxon>
        <taxon>Aerosakkonematales</taxon>
        <taxon>Aerosakkonemataceae</taxon>
        <taxon>Floridanema</taxon>
        <taxon>Floridanema flaviceps</taxon>
    </lineage>
</organism>
<dbReference type="RefSeq" id="WP_413263411.1">
    <property type="nucleotide sequence ID" value="NZ_JBHFNR010000083.1"/>
</dbReference>
<comment type="caution">
    <text evidence="1">The sequence shown here is derived from an EMBL/GenBank/DDBJ whole genome shotgun (WGS) entry which is preliminary data.</text>
</comment>
<dbReference type="EMBL" id="JBHFNR010000083">
    <property type="protein sequence ID" value="MFB2893755.1"/>
    <property type="molecule type" value="Genomic_DNA"/>
</dbReference>
<proteinExistence type="predicted"/>
<sequence>MTTVKFNVPFESLIEAITSLDLEKKRELLEILEDLVFESEESLEEEPQVLAEIEEARKAYQVGDYQTIQEYIASQSGKTSSVM</sequence>
<name>A0ABV4XPW4_9CYAN</name>